<feature type="transmembrane region" description="Helical" evidence="7">
    <location>
        <begin position="44"/>
        <end position="71"/>
    </location>
</feature>
<keyword evidence="3" id="KW-1003">Cell membrane</keyword>
<dbReference type="OrthoDB" id="8538786at2"/>
<evidence type="ECO:0000313" key="8">
    <source>
        <dbReference type="EMBL" id="SFL84285.1"/>
    </source>
</evidence>
<evidence type="ECO:0000256" key="6">
    <source>
        <dbReference type="ARBA" id="ARBA00023136"/>
    </source>
</evidence>
<comment type="subcellular location">
    <subcellularLocation>
        <location evidence="1">Cell membrane</location>
        <topology evidence="1">Multi-pass membrane protein</topology>
    </subcellularLocation>
</comment>
<evidence type="ECO:0000256" key="3">
    <source>
        <dbReference type="ARBA" id="ARBA00022475"/>
    </source>
</evidence>
<dbReference type="PANTHER" id="PTHR30250:SF10">
    <property type="entry name" value="LIPOPOLYSACCHARIDE BIOSYNTHESIS PROTEIN WZXC"/>
    <property type="match status" value="1"/>
</dbReference>
<organism evidence="8 9">
    <name type="scientific">Rugamonas rubra</name>
    <dbReference type="NCBI Taxonomy" id="758825"/>
    <lineage>
        <taxon>Bacteria</taxon>
        <taxon>Pseudomonadati</taxon>
        <taxon>Pseudomonadota</taxon>
        <taxon>Betaproteobacteria</taxon>
        <taxon>Burkholderiales</taxon>
        <taxon>Oxalobacteraceae</taxon>
        <taxon>Telluria group</taxon>
        <taxon>Rugamonas</taxon>
    </lineage>
</organism>
<feature type="transmembrane region" description="Helical" evidence="7">
    <location>
        <begin position="327"/>
        <end position="346"/>
    </location>
</feature>
<keyword evidence="4 7" id="KW-0812">Transmembrane</keyword>
<name>A0A1I4KZT6_9BURK</name>
<dbReference type="CDD" id="cd13127">
    <property type="entry name" value="MATE_tuaB_like"/>
    <property type="match status" value="1"/>
</dbReference>
<accession>A0A1I4KZT6</accession>
<dbReference type="GO" id="GO:0005886">
    <property type="term" value="C:plasma membrane"/>
    <property type="evidence" value="ECO:0007669"/>
    <property type="project" value="UniProtKB-SubCell"/>
</dbReference>
<evidence type="ECO:0000256" key="4">
    <source>
        <dbReference type="ARBA" id="ARBA00022692"/>
    </source>
</evidence>
<feature type="transmembrane region" description="Helical" evidence="7">
    <location>
        <begin position="83"/>
        <end position="106"/>
    </location>
</feature>
<gene>
    <name evidence="8" type="ORF">SAMN02982985_01744</name>
</gene>
<evidence type="ECO:0000256" key="1">
    <source>
        <dbReference type="ARBA" id="ARBA00004651"/>
    </source>
</evidence>
<reference evidence="8 9" key="1">
    <citation type="submission" date="2016-10" db="EMBL/GenBank/DDBJ databases">
        <authorList>
            <person name="de Groot N.N."/>
        </authorList>
    </citation>
    <scope>NUCLEOTIDE SEQUENCE [LARGE SCALE GENOMIC DNA]</scope>
    <source>
        <strain evidence="8 9">ATCC 43154</strain>
    </source>
</reference>
<evidence type="ECO:0000313" key="9">
    <source>
        <dbReference type="Proteomes" id="UP000199470"/>
    </source>
</evidence>
<dbReference type="Proteomes" id="UP000199470">
    <property type="component" value="Unassembled WGS sequence"/>
</dbReference>
<evidence type="ECO:0000256" key="7">
    <source>
        <dbReference type="SAM" id="Phobius"/>
    </source>
</evidence>
<dbReference type="EMBL" id="FOTW01000008">
    <property type="protein sequence ID" value="SFL84285.1"/>
    <property type="molecule type" value="Genomic_DNA"/>
</dbReference>
<feature type="transmembrane region" description="Helical" evidence="7">
    <location>
        <begin position="451"/>
        <end position="473"/>
    </location>
</feature>
<proteinExistence type="inferred from homology"/>
<dbReference type="Pfam" id="PF13440">
    <property type="entry name" value="Polysacc_synt_3"/>
    <property type="match status" value="1"/>
</dbReference>
<feature type="transmembrane region" description="Helical" evidence="7">
    <location>
        <begin position="418"/>
        <end position="439"/>
    </location>
</feature>
<feature type="transmembrane region" description="Helical" evidence="7">
    <location>
        <begin position="384"/>
        <end position="406"/>
    </location>
</feature>
<sequence>MSAGHDIERKSVSAVKWAVVGTVARFALQLCTQVVLARMLGPEVYGLFALGLIVMTFSNFLADFGFSWGLIQNQQIDDKDIRFAFTWQFISGGVATVLLFLLAPMVAQYFNEPRVEPIVRWLSLTCVISAVTAPASSLLRRNMDFRALNIIQITSYVVGYLVVGIGCAYMGLGVWSLVAAWLTQTLSAFLLSILRHPHSWWPLLWYPGARDFTQVGVTVFATNLCNWFLNNLDRIFLGRYLNAHAVGLYNIAYNLANTPNSLFLTALQPAFLAAGARLQDDRARLREAYLSVIAMIWIVIAPMFVALACIAGDLIGTVYGPAWADSASLFAILALAMPLYITWGMSTPILWNTGGKHLESLLQLPVLLAMLYALPTFAGRGADTVALIAAGSLLARALVVGAAACRRLGIGVADLAPMAGRSVVVVLIATGASLAGGMLGRLAGRAPMLPLAGGALAGVGVVVLVVLLFPRVLGARVATMLARFSPPLPGRLSGYLSACNKG</sequence>
<feature type="transmembrane region" description="Helical" evidence="7">
    <location>
        <begin position="358"/>
        <end position="378"/>
    </location>
</feature>
<dbReference type="RefSeq" id="WP_093386387.1">
    <property type="nucleotide sequence ID" value="NZ_FOTW01000008.1"/>
</dbReference>
<comment type="similarity">
    <text evidence="2">Belongs to the polysaccharide synthase family.</text>
</comment>
<keyword evidence="9" id="KW-1185">Reference proteome</keyword>
<dbReference type="AlphaFoldDB" id="A0A1I4KZT6"/>
<dbReference type="PANTHER" id="PTHR30250">
    <property type="entry name" value="PST FAMILY PREDICTED COLANIC ACID TRANSPORTER"/>
    <property type="match status" value="1"/>
</dbReference>
<protein>
    <submittedName>
        <fullName evidence="8">Polysaccharide transporter, PST family</fullName>
    </submittedName>
</protein>
<feature type="transmembrane region" description="Helical" evidence="7">
    <location>
        <begin position="118"/>
        <end position="139"/>
    </location>
</feature>
<dbReference type="InterPro" id="IPR050833">
    <property type="entry name" value="Poly_Biosynth_Transport"/>
</dbReference>
<dbReference type="STRING" id="758825.SAMN02982985_01744"/>
<feature type="transmembrane region" description="Helical" evidence="7">
    <location>
        <begin position="151"/>
        <end position="172"/>
    </location>
</feature>
<keyword evidence="5 7" id="KW-1133">Transmembrane helix</keyword>
<evidence type="ECO:0000256" key="5">
    <source>
        <dbReference type="ARBA" id="ARBA00022989"/>
    </source>
</evidence>
<evidence type="ECO:0000256" key="2">
    <source>
        <dbReference type="ARBA" id="ARBA00007430"/>
    </source>
</evidence>
<keyword evidence="6 7" id="KW-0472">Membrane</keyword>
<feature type="transmembrane region" description="Helical" evidence="7">
    <location>
        <begin position="288"/>
        <end position="315"/>
    </location>
</feature>